<reference evidence="1" key="1">
    <citation type="submission" date="2021-06" db="EMBL/GenBank/DDBJ databases">
        <authorList>
            <person name="Kallberg Y."/>
            <person name="Tangrot J."/>
            <person name="Rosling A."/>
        </authorList>
    </citation>
    <scope>NUCLEOTIDE SEQUENCE</scope>
    <source>
        <strain evidence="1">CL356</strain>
    </source>
</reference>
<organism evidence="1 2">
    <name type="scientific">Acaulospora colombiana</name>
    <dbReference type="NCBI Taxonomy" id="27376"/>
    <lineage>
        <taxon>Eukaryota</taxon>
        <taxon>Fungi</taxon>
        <taxon>Fungi incertae sedis</taxon>
        <taxon>Mucoromycota</taxon>
        <taxon>Glomeromycotina</taxon>
        <taxon>Glomeromycetes</taxon>
        <taxon>Diversisporales</taxon>
        <taxon>Acaulosporaceae</taxon>
        <taxon>Acaulospora</taxon>
    </lineage>
</organism>
<protein>
    <submittedName>
        <fullName evidence="1">9137_t:CDS:1</fullName>
    </submittedName>
</protein>
<evidence type="ECO:0000313" key="1">
    <source>
        <dbReference type="EMBL" id="CAG8542449.1"/>
    </source>
</evidence>
<dbReference type="Proteomes" id="UP000789525">
    <property type="component" value="Unassembled WGS sequence"/>
</dbReference>
<accession>A0ACA9LV79</accession>
<gene>
    <name evidence="1" type="ORF">ACOLOM_LOCUS4525</name>
</gene>
<comment type="caution">
    <text evidence="1">The sequence shown here is derived from an EMBL/GenBank/DDBJ whole genome shotgun (WGS) entry which is preliminary data.</text>
</comment>
<proteinExistence type="predicted"/>
<keyword evidence="2" id="KW-1185">Reference proteome</keyword>
<name>A0ACA9LV79_9GLOM</name>
<sequence>RNHLLNWIKMKPDDIITITMITPNILEETTMLKEELFPATTIKRKDTLLMNTEVHQKPR</sequence>
<dbReference type="EMBL" id="CAJVPT010007521">
    <property type="protein sequence ID" value="CAG8542449.1"/>
    <property type="molecule type" value="Genomic_DNA"/>
</dbReference>
<feature type="non-terminal residue" evidence="1">
    <location>
        <position position="1"/>
    </location>
</feature>
<evidence type="ECO:0000313" key="2">
    <source>
        <dbReference type="Proteomes" id="UP000789525"/>
    </source>
</evidence>